<name>A0A1Y1HQ42_KLENI</name>
<reference evidence="1 2" key="1">
    <citation type="journal article" date="2014" name="Nat. Commun.">
        <title>Klebsormidium flaccidum genome reveals primary factors for plant terrestrial adaptation.</title>
        <authorList>
            <person name="Hori K."/>
            <person name="Maruyama F."/>
            <person name="Fujisawa T."/>
            <person name="Togashi T."/>
            <person name="Yamamoto N."/>
            <person name="Seo M."/>
            <person name="Sato S."/>
            <person name="Yamada T."/>
            <person name="Mori H."/>
            <person name="Tajima N."/>
            <person name="Moriyama T."/>
            <person name="Ikeuchi M."/>
            <person name="Watanabe M."/>
            <person name="Wada H."/>
            <person name="Kobayashi K."/>
            <person name="Saito M."/>
            <person name="Masuda T."/>
            <person name="Sasaki-Sekimoto Y."/>
            <person name="Mashiguchi K."/>
            <person name="Awai K."/>
            <person name="Shimojima M."/>
            <person name="Masuda S."/>
            <person name="Iwai M."/>
            <person name="Nobusawa T."/>
            <person name="Narise T."/>
            <person name="Kondo S."/>
            <person name="Saito H."/>
            <person name="Sato R."/>
            <person name="Murakawa M."/>
            <person name="Ihara Y."/>
            <person name="Oshima-Yamada Y."/>
            <person name="Ohtaka K."/>
            <person name="Satoh M."/>
            <person name="Sonobe K."/>
            <person name="Ishii M."/>
            <person name="Ohtani R."/>
            <person name="Kanamori-Sato M."/>
            <person name="Honoki R."/>
            <person name="Miyazaki D."/>
            <person name="Mochizuki H."/>
            <person name="Umetsu J."/>
            <person name="Higashi K."/>
            <person name="Shibata D."/>
            <person name="Kamiya Y."/>
            <person name="Sato N."/>
            <person name="Nakamura Y."/>
            <person name="Tabata S."/>
            <person name="Ida S."/>
            <person name="Kurokawa K."/>
            <person name="Ohta H."/>
        </authorList>
    </citation>
    <scope>NUCLEOTIDE SEQUENCE [LARGE SCALE GENOMIC DNA]</scope>
    <source>
        <strain evidence="1 2">NIES-2285</strain>
    </source>
</reference>
<evidence type="ECO:0000313" key="1">
    <source>
        <dbReference type="EMBL" id="GAQ79319.1"/>
    </source>
</evidence>
<evidence type="ECO:0000313" key="2">
    <source>
        <dbReference type="Proteomes" id="UP000054558"/>
    </source>
</evidence>
<dbReference type="EMBL" id="DF236977">
    <property type="protein sequence ID" value="GAQ79319.1"/>
    <property type="molecule type" value="Genomic_DNA"/>
</dbReference>
<gene>
    <name evidence="1" type="ORF">KFL_000280240</name>
</gene>
<proteinExistence type="predicted"/>
<sequence>MLGSAWQARSRNRVGIVQMGIKAVENFNTDFELDSVSEELLHSLLRSDVFAGQVATQPGVPPDCQWEFSGMLFQPVPWSVNTKFGMPQEYEKYLQDKENYVVLNVPPNYMFQAKIFRPSRLCAIFQRKDSGTNAT</sequence>
<dbReference type="Proteomes" id="UP000054558">
    <property type="component" value="Unassembled WGS sequence"/>
</dbReference>
<dbReference type="OMA" id="NFMFQAK"/>
<accession>A0A1Y1HQ42</accession>
<dbReference type="OrthoDB" id="507949at2759"/>
<dbReference type="AlphaFoldDB" id="A0A1Y1HQ42"/>
<keyword evidence="2" id="KW-1185">Reference proteome</keyword>
<organism evidence="1 2">
    <name type="scientific">Klebsormidium nitens</name>
    <name type="common">Green alga</name>
    <name type="synonym">Ulothrix nitens</name>
    <dbReference type="NCBI Taxonomy" id="105231"/>
    <lineage>
        <taxon>Eukaryota</taxon>
        <taxon>Viridiplantae</taxon>
        <taxon>Streptophyta</taxon>
        <taxon>Klebsormidiophyceae</taxon>
        <taxon>Klebsormidiales</taxon>
        <taxon>Klebsormidiaceae</taxon>
        <taxon>Klebsormidium</taxon>
    </lineage>
</organism>
<protein>
    <submittedName>
        <fullName evidence="1">Uncharacterized protein</fullName>
    </submittedName>
</protein>